<dbReference type="AlphaFoldDB" id="A0AAD4NGE6"/>
<comment type="caution">
    <text evidence="2">The sequence shown here is derived from an EMBL/GenBank/DDBJ whole genome shotgun (WGS) entry which is preliminary data.</text>
</comment>
<name>A0AAD4NGE6_9BILA</name>
<evidence type="ECO:0000256" key="1">
    <source>
        <dbReference type="SAM" id="Coils"/>
    </source>
</evidence>
<dbReference type="Gene3D" id="3.40.30.10">
    <property type="entry name" value="Glutaredoxin"/>
    <property type="match status" value="1"/>
</dbReference>
<accession>A0AAD4NGE6</accession>
<keyword evidence="1" id="KW-0175">Coiled coil</keyword>
<sequence>MENKLASELLRAAKIVESKLDEELANLEKSDEQALEDLRRKRLQEMRAMQKQKEELTSMGHGKLAEVTDEREFFDATKNSSKVVCHFYDPIRRKSAVIDMLLDKLASKHLSVRFIKANTEKVPFLIKRLNIRKIPTIGIAIDSKMVDFIRIDDEFGPSNELKTELLEARLSNSGVIDVQKATSSANTKMRHPIIRNVPKKTIRDKASSGSDEDW</sequence>
<reference evidence="2" key="1">
    <citation type="submission" date="2022-01" db="EMBL/GenBank/DDBJ databases">
        <title>Genome Sequence Resource for Two Populations of Ditylenchus destructor, the Migratory Endoparasitic Phytonematode.</title>
        <authorList>
            <person name="Zhang H."/>
            <person name="Lin R."/>
            <person name="Xie B."/>
        </authorList>
    </citation>
    <scope>NUCLEOTIDE SEQUENCE</scope>
    <source>
        <strain evidence="2">BazhouSP</strain>
    </source>
</reference>
<gene>
    <name evidence="2" type="ORF">DdX_01210</name>
</gene>
<dbReference type="SUPFAM" id="SSF52833">
    <property type="entry name" value="Thioredoxin-like"/>
    <property type="match status" value="1"/>
</dbReference>
<evidence type="ECO:0000313" key="3">
    <source>
        <dbReference type="Proteomes" id="UP001201812"/>
    </source>
</evidence>
<dbReference type="EMBL" id="JAKKPZ010000001">
    <property type="protein sequence ID" value="KAI1728996.1"/>
    <property type="molecule type" value="Genomic_DNA"/>
</dbReference>
<dbReference type="Proteomes" id="UP001201812">
    <property type="component" value="Unassembled WGS sequence"/>
</dbReference>
<keyword evidence="3" id="KW-1185">Reference proteome</keyword>
<proteinExistence type="predicted"/>
<evidence type="ECO:0000313" key="2">
    <source>
        <dbReference type="EMBL" id="KAI1728996.1"/>
    </source>
</evidence>
<organism evidence="2 3">
    <name type="scientific">Ditylenchus destructor</name>
    <dbReference type="NCBI Taxonomy" id="166010"/>
    <lineage>
        <taxon>Eukaryota</taxon>
        <taxon>Metazoa</taxon>
        <taxon>Ecdysozoa</taxon>
        <taxon>Nematoda</taxon>
        <taxon>Chromadorea</taxon>
        <taxon>Rhabditida</taxon>
        <taxon>Tylenchina</taxon>
        <taxon>Tylenchomorpha</taxon>
        <taxon>Sphaerularioidea</taxon>
        <taxon>Anguinidae</taxon>
        <taxon>Anguininae</taxon>
        <taxon>Ditylenchus</taxon>
    </lineage>
</organism>
<dbReference type="PANTHER" id="PTHR21148">
    <property type="entry name" value="THIOREDOXIN DOMAIN-CONTAINING PROTEIN 9"/>
    <property type="match status" value="1"/>
</dbReference>
<protein>
    <submittedName>
        <fullName evidence="2">Thioredoxin domain-containing protein 9</fullName>
    </submittedName>
</protein>
<dbReference type="InterPro" id="IPR036249">
    <property type="entry name" value="Thioredoxin-like_sf"/>
</dbReference>
<feature type="coiled-coil region" evidence="1">
    <location>
        <begin position="10"/>
        <end position="55"/>
    </location>
</feature>